<dbReference type="GO" id="GO:0003677">
    <property type="term" value="F:DNA binding"/>
    <property type="evidence" value="ECO:0007669"/>
    <property type="project" value="TreeGrafter"/>
</dbReference>
<feature type="region of interest" description="Disordered" evidence="1">
    <location>
        <begin position="268"/>
        <end position="305"/>
    </location>
</feature>
<dbReference type="InterPro" id="IPR004875">
    <property type="entry name" value="DDE_SF_endonuclease_dom"/>
</dbReference>
<name>R7T9U3_CAPTE</name>
<feature type="domain" description="DDE-1" evidence="2">
    <location>
        <begin position="47"/>
        <end position="219"/>
    </location>
</feature>
<protein>
    <recommendedName>
        <fullName evidence="2">DDE-1 domain-containing protein</fullName>
    </recommendedName>
</protein>
<dbReference type="EnsemblMetazoa" id="CapteT150149">
    <property type="protein sequence ID" value="CapteP150149"/>
    <property type="gene ID" value="CapteG150149"/>
</dbReference>
<reference evidence="5" key="1">
    <citation type="submission" date="2012-12" db="EMBL/GenBank/DDBJ databases">
        <authorList>
            <person name="Hellsten U."/>
            <person name="Grimwood J."/>
            <person name="Chapman J.A."/>
            <person name="Shapiro H."/>
            <person name="Aerts A."/>
            <person name="Otillar R.P."/>
            <person name="Terry A.Y."/>
            <person name="Boore J.L."/>
            <person name="Simakov O."/>
            <person name="Marletaz F."/>
            <person name="Cho S.-J."/>
            <person name="Edsinger-Gonzales E."/>
            <person name="Havlak P."/>
            <person name="Kuo D.-H."/>
            <person name="Larsson T."/>
            <person name="Lv J."/>
            <person name="Arendt D."/>
            <person name="Savage R."/>
            <person name="Osoegawa K."/>
            <person name="de Jong P."/>
            <person name="Lindberg D.R."/>
            <person name="Seaver E.C."/>
            <person name="Weisblat D.A."/>
            <person name="Putnam N.H."/>
            <person name="Grigoriev I.V."/>
            <person name="Rokhsar D.S."/>
        </authorList>
    </citation>
    <scope>NUCLEOTIDE SEQUENCE</scope>
    <source>
        <strain evidence="5">I ESC-2004</strain>
    </source>
</reference>
<feature type="compositionally biased region" description="Acidic residues" evidence="1">
    <location>
        <begin position="277"/>
        <end position="299"/>
    </location>
</feature>
<gene>
    <name evidence="3" type="ORF">CAPTEDRAFT_150149</name>
</gene>
<dbReference type="GO" id="GO:0005634">
    <property type="term" value="C:nucleus"/>
    <property type="evidence" value="ECO:0007669"/>
    <property type="project" value="TreeGrafter"/>
</dbReference>
<dbReference type="AlphaFoldDB" id="R7T9U3"/>
<evidence type="ECO:0000313" key="5">
    <source>
        <dbReference type="Proteomes" id="UP000014760"/>
    </source>
</evidence>
<evidence type="ECO:0000313" key="3">
    <source>
        <dbReference type="EMBL" id="ELT90523.1"/>
    </source>
</evidence>
<keyword evidence="5" id="KW-1185">Reference proteome</keyword>
<reference evidence="3 5" key="2">
    <citation type="journal article" date="2013" name="Nature">
        <title>Insights into bilaterian evolution from three spiralian genomes.</title>
        <authorList>
            <person name="Simakov O."/>
            <person name="Marletaz F."/>
            <person name="Cho S.J."/>
            <person name="Edsinger-Gonzales E."/>
            <person name="Havlak P."/>
            <person name="Hellsten U."/>
            <person name="Kuo D.H."/>
            <person name="Larsson T."/>
            <person name="Lv J."/>
            <person name="Arendt D."/>
            <person name="Savage R."/>
            <person name="Osoegawa K."/>
            <person name="de Jong P."/>
            <person name="Grimwood J."/>
            <person name="Chapman J.A."/>
            <person name="Shapiro H."/>
            <person name="Aerts A."/>
            <person name="Otillar R.P."/>
            <person name="Terry A.Y."/>
            <person name="Boore J.L."/>
            <person name="Grigoriev I.V."/>
            <person name="Lindberg D.R."/>
            <person name="Seaver E.C."/>
            <person name="Weisblat D.A."/>
            <person name="Putnam N.H."/>
            <person name="Rokhsar D.S."/>
        </authorList>
    </citation>
    <scope>NUCLEOTIDE SEQUENCE</scope>
    <source>
        <strain evidence="3 5">I ESC-2004</strain>
    </source>
</reference>
<evidence type="ECO:0000313" key="4">
    <source>
        <dbReference type="EnsemblMetazoa" id="CapteP150149"/>
    </source>
</evidence>
<dbReference type="OrthoDB" id="6136066at2759"/>
<dbReference type="EMBL" id="KB310879">
    <property type="protein sequence ID" value="ELT90523.1"/>
    <property type="molecule type" value="Genomic_DNA"/>
</dbReference>
<dbReference type="InterPro" id="IPR050863">
    <property type="entry name" value="CenT-Element_Derived"/>
</dbReference>
<sequence>MRALRQYRPEDIGHMNETTTWLEMPCSGTAHIEGVKSEGVVGNGQRKRRYTTILGAYADGTKLPPFVLLPGKRSPPSGTVPAGLLIHMCGDGKSVSNDNITRIWLTRVWGRRNDRRRLLVWDTFRGHCTADVKEDVRQKFNSDIVYIPGGCTGILQPADVSWNQPFKDHLQAAYDEWLLSGMPTFTPKGNRRAPQLAAFLRWIKAAWDKVTPDIVRHSFKKCGIWNAEDGTEDQVLLHDDSDSDDEFMGFSNEEIEDSHEVAANMASTNMELMGLDADSDDEEQEEGVDDDDGNSDLDDSTSPGD</sequence>
<dbReference type="PANTHER" id="PTHR19303">
    <property type="entry name" value="TRANSPOSON"/>
    <property type="match status" value="1"/>
</dbReference>
<dbReference type="Pfam" id="PF03184">
    <property type="entry name" value="DDE_1"/>
    <property type="match status" value="1"/>
</dbReference>
<dbReference type="PANTHER" id="PTHR19303:SF74">
    <property type="entry name" value="POGO TRANSPOSABLE ELEMENT WITH KRAB DOMAIN"/>
    <property type="match status" value="1"/>
</dbReference>
<evidence type="ECO:0000256" key="1">
    <source>
        <dbReference type="SAM" id="MobiDB-lite"/>
    </source>
</evidence>
<proteinExistence type="predicted"/>
<dbReference type="STRING" id="283909.R7T9U3"/>
<dbReference type="HOGENOM" id="CLU_033137_2_0_1"/>
<organism evidence="3">
    <name type="scientific">Capitella teleta</name>
    <name type="common">Polychaete worm</name>
    <dbReference type="NCBI Taxonomy" id="283909"/>
    <lineage>
        <taxon>Eukaryota</taxon>
        <taxon>Metazoa</taxon>
        <taxon>Spiralia</taxon>
        <taxon>Lophotrochozoa</taxon>
        <taxon>Annelida</taxon>
        <taxon>Polychaeta</taxon>
        <taxon>Sedentaria</taxon>
        <taxon>Scolecida</taxon>
        <taxon>Capitellidae</taxon>
        <taxon>Capitella</taxon>
    </lineage>
</organism>
<accession>R7T9U3</accession>
<dbReference type="EMBL" id="AMQN01014301">
    <property type="status" value="NOT_ANNOTATED_CDS"/>
    <property type="molecule type" value="Genomic_DNA"/>
</dbReference>
<dbReference type="OMA" id="INCELAV"/>
<dbReference type="Proteomes" id="UP000014760">
    <property type="component" value="Unassembled WGS sequence"/>
</dbReference>
<evidence type="ECO:0000259" key="2">
    <source>
        <dbReference type="Pfam" id="PF03184"/>
    </source>
</evidence>
<reference evidence="4" key="3">
    <citation type="submission" date="2015-06" db="UniProtKB">
        <authorList>
            <consortium name="EnsemblMetazoa"/>
        </authorList>
    </citation>
    <scope>IDENTIFICATION</scope>
</reference>